<feature type="coiled-coil region" evidence="1">
    <location>
        <begin position="360"/>
        <end position="387"/>
    </location>
</feature>
<keyword evidence="4" id="KW-1185">Reference proteome</keyword>
<keyword evidence="1" id="KW-0175">Coiled coil</keyword>
<sequence>MTIKKLPVEIQSIFNAAAKINNYKNAVEELVYNAIDADATSIAIRIHIHESFIQVIDNGCGIHKSDIPLLGLRYTSSKVDDISMFKSAPNKYGFHGEALSNIIEVSHSVKITTRCENTKETWVKIFCNGQHKDSYTTIMRPSKGTTIEIKGFLYNLHIQEKSINALSELENIKLLLQQVSLVRTNVSISLRDNSKNEIIFKIQKNRDIYQTLSSLFGINKNDIQELQVEKNKYKAIAFIGKKDLESNLYKWIYLNGKFVFKSELHDIINTYFVKSDTFSKIRKNFSIQTGKEVRSNAKENIPFYFIFISCPHFDYDISFTSKNTILEFKDWNQIKKLMEKLANFYNGDINLRKTALNKPNKIKKLENTEIQRRKQNTREEVKNIMEKILGNKSKKLIISQMHKGVKGKPIRKKNNFEVKSDNKQTKNSHTKEIKYNKSELNLQSNSKTLQLKENTHTSEYSRIDKAESSEHYPCNKKPQGVKKKIQKTSKVKNRNKYRHYVDPLIKKFYEETASVKHRCNLYSENIKEALMKKVGHELVHCTNRKWNNKDLQLERKHNIVSNEYIPHSQHFNNNDGVIPLNKANKQYLRSYDLVKTILGSQNQYNYRINKENNKSEDLCFNNYKSNTTYKYSYNTESRFFTTDKVTMPKLTFESHTYYKDNIDVLKNNKHIQQYISERSKDNCDLPNKITQSMMKVTAKCKNKMSKKPKSHFHLQSKLANTKPNILKNHANSLRRDIYYTHQSSHIIEFSETNDNIKKIQNENFNTVFKNNACIEGRNYKVTGNIHSTYTIIDSNVSLDIDNYVKNVTKNRSEYQDSPISTCHKDIVLSSIHQSSDNHGNNLKVIFISNSENLESQKTSNRSIDPLSFCTTVYQNPDVNRSDMNNNIDMHKDEILYDTEAHLNFHNKSSTPYNVNDLLYMNNEMGQISHHFANFNKDKNSYCNLINNCSINNEQRNCEGQEVNNLSNQDKNQDLSIDNTKNCITTVDNIDDNGYNNFKLQNRHRFVPKGMSPIFENCLSRNVCSYDLQMDYFEDELYHNFAEDVLVNYKTFENRVQDTRDSDTKDAARTNNRLKKDNPYLTFNTLSLKNAKVFGQVDNKFIAAEIQSDTSNTLKYLVLFDQHAVHERIRLEKNLSDYIIGDKWISTKCEDLFLKLAKDNIIYLNNYKDKFIQLGLDWKVQSDCEIIVNAIPKALFGRHLRQPEIILDSVRNLILEQIKAIKLLSGNTLLYPKSIMELIFSEVKI</sequence>
<dbReference type="InterPro" id="IPR014790">
    <property type="entry name" value="MutL_C"/>
</dbReference>
<evidence type="ECO:0000313" key="4">
    <source>
        <dbReference type="Proteomes" id="UP000691718"/>
    </source>
</evidence>
<dbReference type="Proteomes" id="UP000691718">
    <property type="component" value="Unassembled WGS sequence"/>
</dbReference>
<dbReference type="GO" id="GO:0140664">
    <property type="term" value="F:ATP-dependent DNA damage sensor activity"/>
    <property type="evidence" value="ECO:0007669"/>
    <property type="project" value="InterPro"/>
</dbReference>
<accession>A0A8S3XYX8</accession>
<dbReference type="GO" id="GO:0032300">
    <property type="term" value="C:mismatch repair complex"/>
    <property type="evidence" value="ECO:0007669"/>
    <property type="project" value="InterPro"/>
</dbReference>
<proteinExistence type="predicted"/>
<dbReference type="AlphaFoldDB" id="A0A8S3XYX8"/>
<feature type="domain" description="MutL C-terminal dimerisation" evidence="2">
    <location>
        <begin position="1092"/>
        <end position="1223"/>
    </location>
</feature>
<evidence type="ECO:0000259" key="2">
    <source>
        <dbReference type="SMART" id="SM00853"/>
    </source>
</evidence>
<evidence type="ECO:0000313" key="3">
    <source>
        <dbReference type="EMBL" id="CAG5046480.1"/>
    </source>
</evidence>
<evidence type="ECO:0000256" key="1">
    <source>
        <dbReference type="SAM" id="Coils"/>
    </source>
</evidence>
<dbReference type="SMART" id="SM00853">
    <property type="entry name" value="MutL_C"/>
    <property type="match status" value="1"/>
</dbReference>
<dbReference type="GO" id="GO:0006298">
    <property type="term" value="P:mismatch repair"/>
    <property type="evidence" value="ECO:0007669"/>
    <property type="project" value="InterPro"/>
</dbReference>
<dbReference type="GO" id="GO:0016887">
    <property type="term" value="F:ATP hydrolysis activity"/>
    <property type="evidence" value="ECO:0007669"/>
    <property type="project" value="InterPro"/>
</dbReference>
<comment type="caution">
    <text evidence="3">The sequence shown here is derived from an EMBL/GenBank/DDBJ whole genome shotgun (WGS) entry which is preliminary data.</text>
</comment>
<dbReference type="EMBL" id="CAJQZP010001441">
    <property type="protein sequence ID" value="CAG5046480.1"/>
    <property type="molecule type" value="Genomic_DNA"/>
</dbReference>
<dbReference type="Pfam" id="PF13589">
    <property type="entry name" value="HATPase_c_3"/>
    <property type="match status" value="1"/>
</dbReference>
<gene>
    <name evidence="3" type="ORF">PAPOLLO_LOCUS23602</name>
</gene>
<dbReference type="Pfam" id="PF08676">
    <property type="entry name" value="MutL_C"/>
    <property type="match status" value="1"/>
</dbReference>
<protein>
    <submittedName>
        <fullName evidence="3">(apollo) hypothetical protein</fullName>
    </submittedName>
</protein>
<reference evidence="3" key="1">
    <citation type="submission" date="2021-04" db="EMBL/GenBank/DDBJ databases">
        <authorList>
            <person name="Tunstrom K."/>
        </authorList>
    </citation>
    <scope>NUCLEOTIDE SEQUENCE</scope>
</reference>
<organism evidence="3 4">
    <name type="scientific">Parnassius apollo</name>
    <name type="common">Apollo butterfly</name>
    <name type="synonym">Papilio apollo</name>
    <dbReference type="NCBI Taxonomy" id="110799"/>
    <lineage>
        <taxon>Eukaryota</taxon>
        <taxon>Metazoa</taxon>
        <taxon>Ecdysozoa</taxon>
        <taxon>Arthropoda</taxon>
        <taxon>Hexapoda</taxon>
        <taxon>Insecta</taxon>
        <taxon>Pterygota</taxon>
        <taxon>Neoptera</taxon>
        <taxon>Endopterygota</taxon>
        <taxon>Lepidoptera</taxon>
        <taxon>Glossata</taxon>
        <taxon>Ditrysia</taxon>
        <taxon>Papilionoidea</taxon>
        <taxon>Papilionidae</taxon>
        <taxon>Parnassiinae</taxon>
        <taxon>Parnassini</taxon>
        <taxon>Parnassius</taxon>
        <taxon>Parnassius</taxon>
    </lineage>
</organism>
<dbReference type="PANTHER" id="PTHR10073">
    <property type="entry name" value="DNA MISMATCH REPAIR PROTEIN MLH, PMS, MUTL"/>
    <property type="match status" value="1"/>
</dbReference>
<name>A0A8S3XYX8_PARAO</name>
<dbReference type="GO" id="GO:0005524">
    <property type="term" value="F:ATP binding"/>
    <property type="evidence" value="ECO:0007669"/>
    <property type="project" value="InterPro"/>
</dbReference>
<dbReference type="PANTHER" id="PTHR10073:SF47">
    <property type="entry name" value="DNA MISMATCH REPAIR PROTEIN MLH3"/>
    <property type="match status" value="1"/>
</dbReference>
<dbReference type="OrthoDB" id="429932at2759"/>
<dbReference type="InterPro" id="IPR038973">
    <property type="entry name" value="MutL/Mlh/Pms-like"/>
</dbReference>